<proteinExistence type="predicted"/>
<dbReference type="GO" id="GO:0006508">
    <property type="term" value="P:proteolysis"/>
    <property type="evidence" value="ECO:0007669"/>
    <property type="project" value="UniProtKB-KW"/>
</dbReference>
<accession>A0A5R9GFV6</accession>
<feature type="transmembrane region" description="Helical" evidence="1">
    <location>
        <begin position="208"/>
        <end position="229"/>
    </location>
</feature>
<gene>
    <name evidence="3" type="ORF">FE782_13790</name>
</gene>
<sequence length="374" mass="42327">MDRRADVRRHDDPDQLRLRRDADRYGQRLAGRDHARHSQHLLGDVRGFHEDGIACRGIHRRRERNRRDRSIYDHRNLDDEEREDQVTLHPYVRIFLSVACCLAIFAAFAGAYELFGAMDDVLNDSRFLQAHNIGFGAAWVAVTFLLFRKLDRKKPRELGFGFDRRDAMFLLCSVAISFAFAAGFAAALHQWTTVRVGVRTELLRSESFYLLLLLSCFGWAAAALKEEVLARGYIMYQLRRLGVGGMIAGSSVLFMVIHFPNGIEWTKAASWLLGGVLYGYIYLKSGSLTVSTGAHGIHNLVNELFLSRADDFAWLALSGKVDGGDKLIYEVVLKLVLLALTYRMYRRTGGVLTPADNLTKLWGRHGGMKPQEST</sequence>
<feature type="domain" description="CAAX prenyl protease 2/Lysostaphin resistance protein A-like" evidence="2">
    <location>
        <begin position="212"/>
        <end position="301"/>
    </location>
</feature>
<keyword evidence="1" id="KW-1133">Transmembrane helix</keyword>
<keyword evidence="1" id="KW-0812">Transmembrane</keyword>
<name>A0A5R9GFV6_9BACL</name>
<evidence type="ECO:0000259" key="2">
    <source>
        <dbReference type="Pfam" id="PF02517"/>
    </source>
</evidence>
<feature type="transmembrane region" description="Helical" evidence="1">
    <location>
        <begin position="241"/>
        <end position="259"/>
    </location>
</feature>
<dbReference type="Proteomes" id="UP000309676">
    <property type="component" value="Unassembled WGS sequence"/>
</dbReference>
<dbReference type="PANTHER" id="PTHR39430:SF1">
    <property type="entry name" value="PROTEASE"/>
    <property type="match status" value="1"/>
</dbReference>
<dbReference type="GO" id="GO:0004175">
    <property type="term" value="F:endopeptidase activity"/>
    <property type="evidence" value="ECO:0007669"/>
    <property type="project" value="UniProtKB-ARBA"/>
</dbReference>
<keyword evidence="3" id="KW-0645">Protease</keyword>
<keyword evidence="4" id="KW-1185">Reference proteome</keyword>
<comment type="caution">
    <text evidence="3">The sequence shown here is derived from an EMBL/GenBank/DDBJ whole genome shotgun (WGS) entry which is preliminary data.</text>
</comment>
<dbReference type="Pfam" id="PF02517">
    <property type="entry name" value="Rce1-like"/>
    <property type="match status" value="1"/>
</dbReference>
<dbReference type="EMBL" id="VCIW01000008">
    <property type="protein sequence ID" value="TLS51573.1"/>
    <property type="molecule type" value="Genomic_DNA"/>
</dbReference>
<feature type="transmembrane region" description="Helical" evidence="1">
    <location>
        <begin position="265"/>
        <end position="283"/>
    </location>
</feature>
<organism evidence="3 4">
    <name type="scientific">Paenibacillus antri</name>
    <dbReference type="NCBI Taxonomy" id="2582848"/>
    <lineage>
        <taxon>Bacteria</taxon>
        <taxon>Bacillati</taxon>
        <taxon>Bacillota</taxon>
        <taxon>Bacilli</taxon>
        <taxon>Bacillales</taxon>
        <taxon>Paenibacillaceae</taxon>
        <taxon>Paenibacillus</taxon>
    </lineage>
</organism>
<evidence type="ECO:0000313" key="4">
    <source>
        <dbReference type="Proteomes" id="UP000309676"/>
    </source>
</evidence>
<reference evidence="3 4" key="1">
    <citation type="submission" date="2019-05" db="EMBL/GenBank/DDBJ databases">
        <authorList>
            <person name="Narsing Rao M.P."/>
            <person name="Li W.J."/>
        </authorList>
    </citation>
    <scope>NUCLEOTIDE SEQUENCE [LARGE SCALE GENOMIC DNA]</scope>
    <source>
        <strain evidence="3 4">SYSU_K30003</strain>
    </source>
</reference>
<evidence type="ECO:0000256" key="1">
    <source>
        <dbReference type="SAM" id="Phobius"/>
    </source>
</evidence>
<protein>
    <submittedName>
        <fullName evidence="3">CPBP family intramembrane metalloprotease</fullName>
    </submittedName>
</protein>
<feature type="transmembrane region" description="Helical" evidence="1">
    <location>
        <begin position="91"/>
        <end position="115"/>
    </location>
</feature>
<evidence type="ECO:0000313" key="3">
    <source>
        <dbReference type="EMBL" id="TLS51573.1"/>
    </source>
</evidence>
<dbReference type="GO" id="GO:0008237">
    <property type="term" value="F:metallopeptidase activity"/>
    <property type="evidence" value="ECO:0007669"/>
    <property type="project" value="UniProtKB-KW"/>
</dbReference>
<feature type="transmembrane region" description="Helical" evidence="1">
    <location>
        <begin position="127"/>
        <end position="147"/>
    </location>
</feature>
<keyword evidence="3" id="KW-0482">Metalloprotease</keyword>
<dbReference type="InterPro" id="IPR003675">
    <property type="entry name" value="Rce1/LyrA-like_dom"/>
</dbReference>
<keyword evidence="3" id="KW-0378">Hydrolase</keyword>
<dbReference type="AlphaFoldDB" id="A0A5R9GFV6"/>
<feature type="transmembrane region" description="Helical" evidence="1">
    <location>
        <begin position="168"/>
        <end position="188"/>
    </location>
</feature>
<dbReference type="GO" id="GO:0080120">
    <property type="term" value="P:CAAX-box protein maturation"/>
    <property type="evidence" value="ECO:0007669"/>
    <property type="project" value="UniProtKB-ARBA"/>
</dbReference>
<keyword evidence="1" id="KW-0472">Membrane</keyword>
<dbReference type="PANTHER" id="PTHR39430">
    <property type="entry name" value="MEMBRANE-ASSOCIATED PROTEASE-RELATED"/>
    <property type="match status" value="1"/>
</dbReference>